<evidence type="ECO:0000256" key="8">
    <source>
        <dbReference type="ARBA" id="ARBA00023012"/>
    </source>
</evidence>
<keyword evidence="3" id="KW-0597">Phosphoprotein</keyword>
<evidence type="ECO:0000313" key="14">
    <source>
        <dbReference type="Proteomes" id="UP000199341"/>
    </source>
</evidence>
<evidence type="ECO:0000259" key="12">
    <source>
        <dbReference type="Pfam" id="PF23539"/>
    </source>
</evidence>
<feature type="coiled-coil region" evidence="9">
    <location>
        <begin position="166"/>
        <end position="193"/>
    </location>
</feature>
<evidence type="ECO:0000256" key="7">
    <source>
        <dbReference type="ARBA" id="ARBA00022840"/>
    </source>
</evidence>
<feature type="compositionally biased region" description="Low complexity" evidence="10">
    <location>
        <begin position="430"/>
        <end position="458"/>
    </location>
</feature>
<keyword evidence="6 13" id="KW-0418">Kinase</keyword>
<dbReference type="STRING" id="310781.SAMN05216259_105206"/>
<dbReference type="InterPro" id="IPR050482">
    <property type="entry name" value="Sensor_HK_TwoCompSys"/>
</dbReference>
<feature type="compositionally biased region" description="Pro residues" evidence="10">
    <location>
        <begin position="522"/>
        <end position="532"/>
    </location>
</feature>
<keyword evidence="7" id="KW-0067">ATP-binding</keyword>
<feature type="compositionally biased region" description="Low complexity" evidence="10">
    <location>
        <begin position="372"/>
        <end position="394"/>
    </location>
</feature>
<dbReference type="GO" id="GO:0000155">
    <property type="term" value="F:phosphorelay sensor kinase activity"/>
    <property type="evidence" value="ECO:0007669"/>
    <property type="project" value="InterPro"/>
</dbReference>
<organism evidence="13 14">
    <name type="scientific">Actinacidiphila guanduensis</name>
    <dbReference type="NCBI Taxonomy" id="310781"/>
    <lineage>
        <taxon>Bacteria</taxon>
        <taxon>Bacillati</taxon>
        <taxon>Actinomycetota</taxon>
        <taxon>Actinomycetes</taxon>
        <taxon>Kitasatosporales</taxon>
        <taxon>Streptomycetaceae</taxon>
        <taxon>Actinacidiphila</taxon>
    </lineage>
</organism>
<dbReference type="CDD" id="cd16917">
    <property type="entry name" value="HATPase_UhpB-NarQ-NarX-like"/>
    <property type="match status" value="1"/>
</dbReference>
<keyword evidence="9" id="KW-0175">Coiled coil</keyword>
<feature type="compositionally biased region" description="Gly residues" evidence="10">
    <location>
        <begin position="361"/>
        <end position="371"/>
    </location>
</feature>
<dbReference type="Pfam" id="PF23539">
    <property type="entry name" value="DUF7134"/>
    <property type="match status" value="1"/>
</dbReference>
<evidence type="ECO:0000256" key="9">
    <source>
        <dbReference type="SAM" id="Coils"/>
    </source>
</evidence>
<dbReference type="GO" id="GO:0016020">
    <property type="term" value="C:membrane"/>
    <property type="evidence" value="ECO:0007669"/>
    <property type="project" value="InterPro"/>
</dbReference>
<reference evidence="13 14" key="1">
    <citation type="submission" date="2016-10" db="EMBL/GenBank/DDBJ databases">
        <authorList>
            <person name="de Groot N.N."/>
        </authorList>
    </citation>
    <scope>NUCLEOTIDE SEQUENCE [LARGE SCALE GENOMIC DNA]</scope>
    <source>
        <strain evidence="13 14">CGMCC 4.2022</strain>
    </source>
</reference>
<evidence type="ECO:0000256" key="4">
    <source>
        <dbReference type="ARBA" id="ARBA00022679"/>
    </source>
</evidence>
<evidence type="ECO:0000313" key="13">
    <source>
        <dbReference type="EMBL" id="SDN69117.1"/>
    </source>
</evidence>
<comment type="catalytic activity">
    <reaction evidence="1">
        <text>ATP + protein L-histidine = ADP + protein N-phospho-L-histidine.</text>
        <dbReference type="EC" id="2.7.13.3"/>
    </reaction>
</comment>
<evidence type="ECO:0000256" key="2">
    <source>
        <dbReference type="ARBA" id="ARBA00012438"/>
    </source>
</evidence>
<dbReference type="Proteomes" id="UP000199341">
    <property type="component" value="Unassembled WGS sequence"/>
</dbReference>
<keyword evidence="4" id="KW-0808">Transferase</keyword>
<feature type="domain" description="DUF7134" evidence="12">
    <location>
        <begin position="11"/>
        <end position="163"/>
    </location>
</feature>
<evidence type="ECO:0000256" key="5">
    <source>
        <dbReference type="ARBA" id="ARBA00022741"/>
    </source>
</evidence>
<feature type="region of interest" description="Disordered" evidence="10">
    <location>
        <begin position="348"/>
        <end position="491"/>
    </location>
</feature>
<gene>
    <name evidence="13" type="ORF">SAMN05216259_105206</name>
</gene>
<dbReference type="Pfam" id="PF07730">
    <property type="entry name" value="HisKA_3"/>
    <property type="match status" value="1"/>
</dbReference>
<dbReference type="GO" id="GO:0005524">
    <property type="term" value="F:ATP binding"/>
    <property type="evidence" value="ECO:0007669"/>
    <property type="project" value="UniProtKB-KW"/>
</dbReference>
<dbReference type="InterPro" id="IPR055558">
    <property type="entry name" value="DUF7134"/>
</dbReference>
<proteinExistence type="predicted"/>
<accession>A0A1H0DFR0</accession>
<dbReference type="SUPFAM" id="SSF55874">
    <property type="entry name" value="ATPase domain of HSP90 chaperone/DNA topoisomerase II/histidine kinase"/>
    <property type="match status" value="1"/>
</dbReference>
<evidence type="ECO:0000256" key="1">
    <source>
        <dbReference type="ARBA" id="ARBA00000085"/>
    </source>
</evidence>
<dbReference type="InterPro" id="IPR011712">
    <property type="entry name" value="Sig_transdc_His_kin_sub3_dim/P"/>
</dbReference>
<dbReference type="Gene3D" id="3.30.565.10">
    <property type="entry name" value="Histidine kinase-like ATPase, C-terminal domain"/>
    <property type="match status" value="2"/>
</dbReference>
<dbReference type="PANTHER" id="PTHR24421:SF10">
    <property type="entry name" value="NITRATE_NITRITE SENSOR PROTEIN NARQ"/>
    <property type="match status" value="1"/>
</dbReference>
<keyword evidence="5" id="KW-0547">Nucleotide-binding</keyword>
<feature type="domain" description="Signal transduction histidine kinase subgroup 3 dimerisation and phosphoacceptor" evidence="11">
    <location>
        <begin position="191"/>
        <end position="256"/>
    </location>
</feature>
<dbReference type="EMBL" id="FNIE01000005">
    <property type="protein sequence ID" value="SDN69117.1"/>
    <property type="molecule type" value="Genomic_DNA"/>
</dbReference>
<name>A0A1H0DFR0_9ACTN</name>
<sequence length="539" mass="54995">MRYPSGLLAPWQWLRAHQGTADAALACAVFALILLGTVLGADTYELGSLDILLAALACGSLALRRRFPWAVLAFACTLTAVHIGLHQADGRNPVVLAAAVALYTVAARTDRSTTWTTGLAVCVGLTTLAMLFGPDPWYRQENLAVFAWTGMAAAAGDAVRSRRAYIAAVEERAERAERSREEEARRRVAEERMRIARELHDVVAHHIALVNVQAGVAAHVMDSRPDQAKQALAHVREASRSALDELRATVGLLRQSGEPEAPMEPAPGLGVLDQLLDGFRRAGLHVTVECRGCGEESGRPAPLPASVDLTAYRVIQESLTNVQKHAGPRAGAVVRIIREAAELRVVVDDDGAGGREAPPGGASGAESGTGSGSAESGSEAGSGARSGGRPTASAEGGPGSRTGGAGSRAGGSGSRTGGSGSRAGRVPRPSAAGGAVAASTSGAPDSSGASDSGFPFGSREPLGPAHQDFGPGPAPGEGAFRNPFGGHGLLGMHERASALGGVCRTGARPGGGFRVSVRLPLSAPPRTEPAPGPADGAAS</sequence>
<evidence type="ECO:0000256" key="6">
    <source>
        <dbReference type="ARBA" id="ARBA00022777"/>
    </source>
</evidence>
<keyword evidence="8" id="KW-0902">Two-component regulatory system</keyword>
<evidence type="ECO:0000256" key="3">
    <source>
        <dbReference type="ARBA" id="ARBA00022553"/>
    </source>
</evidence>
<dbReference type="InterPro" id="IPR036890">
    <property type="entry name" value="HATPase_C_sf"/>
</dbReference>
<dbReference type="AlphaFoldDB" id="A0A1H0DFR0"/>
<dbReference type="Gene3D" id="1.20.5.1930">
    <property type="match status" value="1"/>
</dbReference>
<dbReference type="EC" id="2.7.13.3" evidence="2"/>
<dbReference type="GO" id="GO:0046983">
    <property type="term" value="F:protein dimerization activity"/>
    <property type="evidence" value="ECO:0007669"/>
    <property type="project" value="InterPro"/>
</dbReference>
<evidence type="ECO:0000256" key="10">
    <source>
        <dbReference type="SAM" id="MobiDB-lite"/>
    </source>
</evidence>
<feature type="region of interest" description="Disordered" evidence="10">
    <location>
        <begin position="518"/>
        <end position="539"/>
    </location>
</feature>
<feature type="compositionally biased region" description="Gly residues" evidence="10">
    <location>
        <begin position="396"/>
        <end position="421"/>
    </location>
</feature>
<dbReference type="PANTHER" id="PTHR24421">
    <property type="entry name" value="NITRATE/NITRITE SENSOR PROTEIN NARX-RELATED"/>
    <property type="match status" value="1"/>
</dbReference>
<protein>
    <recommendedName>
        <fullName evidence="2">histidine kinase</fullName>
        <ecNumber evidence="2">2.7.13.3</ecNumber>
    </recommendedName>
</protein>
<evidence type="ECO:0000259" key="11">
    <source>
        <dbReference type="Pfam" id="PF07730"/>
    </source>
</evidence>
<keyword evidence="14" id="KW-1185">Reference proteome</keyword>